<sequence>MPFLFLLLLTFRAAAADTLLILGDSLSAGYRMAATAAWPALLNNKWQQQPVVVNASISGDTSQQGLARLPALLKEHKPRWVLVELGGNDGLRGFPPQQTEQTLRQIIQTVKSADAKPLLMQIRLPANYGRRYTEAFGAIYPKLASELDVPLLPFFMEEVYLKPQWMQDDGIHPNRDAQPFIADWMATRLAPLVNHAS</sequence>
<dbReference type="PANTHER" id="PTHR30383">
    <property type="entry name" value="THIOESTERASE 1/PROTEASE 1/LYSOPHOSPHOLIPASE L1"/>
    <property type="match status" value="1"/>
</dbReference>
<evidence type="ECO:0000313" key="2">
    <source>
        <dbReference type="EMBL" id="ESS59361.1"/>
    </source>
</evidence>
<dbReference type="InterPro" id="IPR008265">
    <property type="entry name" value="Lipase_GDSL_AS"/>
</dbReference>
<comment type="caution">
    <text evidence="2">The sequence shown here is derived from an EMBL/GenBank/DDBJ whole genome shotgun (WGS) entry which is preliminary data.</text>
</comment>
<dbReference type="PANTHER" id="PTHR30383:SF24">
    <property type="entry name" value="THIOESTERASE 1_PROTEASE 1_LYSOPHOSPHOLIPASE L1"/>
    <property type="match status" value="1"/>
</dbReference>
<dbReference type="CDD" id="cd01822">
    <property type="entry name" value="Lysophospholipase_L1_like"/>
    <property type="match status" value="1"/>
</dbReference>
<name>A0ABN0QAW5_ENTCL</name>
<dbReference type="Gene3D" id="3.40.50.1110">
    <property type="entry name" value="SGNH hydrolase"/>
    <property type="match status" value="1"/>
</dbReference>
<feature type="domain" description="SGNH hydrolase-type esterase" evidence="1">
    <location>
        <begin position="21"/>
        <end position="176"/>
    </location>
</feature>
<dbReference type="PROSITE" id="PS01098">
    <property type="entry name" value="LIPASE_GDSL_SER"/>
    <property type="match status" value="1"/>
</dbReference>
<reference evidence="2 3" key="1">
    <citation type="journal article" date="2014" name="Genome Announc.">
        <title>Draft Genome Sequence of Enterobacter cloacae Strain S611.</title>
        <authorList>
            <person name="Wang D."/>
            <person name="Han C.S."/>
            <person name="Dichosa A.E."/>
            <person name="Gleasner C.D."/>
            <person name="Johnson S.L."/>
            <person name="Daligault H.E."/>
            <person name="Davenport K.W."/>
            <person name="Li P.E."/>
            <person name="Pierson E.A."/>
            <person name="Pierson L.S.III."/>
        </authorList>
    </citation>
    <scope>NUCLEOTIDE SEQUENCE [LARGE SCALE GENOMIC DNA]</scope>
    <source>
        <strain evidence="2 3">S611</strain>
    </source>
</reference>
<dbReference type="InterPro" id="IPR051532">
    <property type="entry name" value="Ester_Hydrolysis_Enzymes"/>
</dbReference>
<dbReference type="EMBL" id="AXOM01000022">
    <property type="protein sequence ID" value="ESS59361.1"/>
    <property type="molecule type" value="Genomic_DNA"/>
</dbReference>
<accession>A0ABN0QAW5</accession>
<dbReference type="NCBIfam" id="NF007819">
    <property type="entry name" value="PRK10528.1"/>
    <property type="match status" value="1"/>
</dbReference>
<dbReference type="InterPro" id="IPR013830">
    <property type="entry name" value="SGNH_hydro"/>
</dbReference>
<evidence type="ECO:0000313" key="3">
    <source>
        <dbReference type="Proteomes" id="UP000017834"/>
    </source>
</evidence>
<dbReference type="InterPro" id="IPR036514">
    <property type="entry name" value="SGNH_hydro_sf"/>
</dbReference>
<dbReference type="SUPFAM" id="SSF52266">
    <property type="entry name" value="SGNH hydrolase"/>
    <property type="match status" value="1"/>
</dbReference>
<organism evidence="2 3">
    <name type="scientific">Enterobacter cloacae S611</name>
    <dbReference type="NCBI Taxonomy" id="1399146"/>
    <lineage>
        <taxon>Bacteria</taxon>
        <taxon>Pseudomonadati</taxon>
        <taxon>Pseudomonadota</taxon>
        <taxon>Gammaproteobacteria</taxon>
        <taxon>Enterobacterales</taxon>
        <taxon>Enterobacteriaceae</taxon>
        <taxon>Enterobacter</taxon>
        <taxon>Enterobacter cloacae complex</taxon>
    </lineage>
</organism>
<proteinExistence type="predicted"/>
<dbReference type="Pfam" id="PF13472">
    <property type="entry name" value="Lipase_GDSL_2"/>
    <property type="match status" value="1"/>
</dbReference>
<keyword evidence="3" id="KW-1185">Reference proteome</keyword>
<dbReference type="Proteomes" id="UP000017834">
    <property type="component" value="Unassembled WGS sequence"/>
</dbReference>
<protein>
    <submittedName>
        <fullName evidence="2">GDSL-like Lipase/Acylhydrolase family protein</fullName>
    </submittedName>
</protein>
<gene>
    <name evidence="2" type="ORF">EDP2_3674</name>
</gene>
<evidence type="ECO:0000259" key="1">
    <source>
        <dbReference type="Pfam" id="PF13472"/>
    </source>
</evidence>